<dbReference type="Gene3D" id="3.30.300.20">
    <property type="match status" value="1"/>
</dbReference>
<dbReference type="AlphaFoldDB" id="A0A7L7KRD3"/>
<dbReference type="RefSeq" id="WP_258877045.1">
    <property type="nucleotide sequence ID" value="NZ_CP048914.1"/>
</dbReference>
<gene>
    <name evidence="1" type="ORF">G4Z02_05675</name>
</gene>
<keyword evidence="2" id="KW-1185">Reference proteome</keyword>
<dbReference type="SUPFAM" id="SSF82784">
    <property type="entry name" value="OsmC-like"/>
    <property type="match status" value="1"/>
</dbReference>
<dbReference type="PANTHER" id="PTHR35368">
    <property type="entry name" value="HYDROPEROXIDE REDUCTASE"/>
    <property type="match status" value="1"/>
</dbReference>
<dbReference type="PANTHER" id="PTHR35368:SF1">
    <property type="entry name" value="HYDROPEROXIDE REDUCTASE"/>
    <property type="match status" value="1"/>
</dbReference>
<reference evidence="1 2" key="1">
    <citation type="submission" date="2020-02" db="EMBL/GenBank/DDBJ databases">
        <authorList>
            <person name="Zheng R.K."/>
            <person name="Sun C.M."/>
        </authorList>
    </citation>
    <scope>NUCLEOTIDE SEQUENCE [LARGE SCALE GENOMIC DNA]</scope>
    <source>
        <strain evidence="2">zrk13</strain>
    </source>
</reference>
<evidence type="ECO:0000313" key="2">
    <source>
        <dbReference type="Proteomes" id="UP000514720"/>
    </source>
</evidence>
<dbReference type="EMBL" id="CP048914">
    <property type="protein sequence ID" value="QMS85257.1"/>
    <property type="molecule type" value="Genomic_DNA"/>
</dbReference>
<proteinExistence type="predicted"/>
<dbReference type="InterPro" id="IPR036102">
    <property type="entry name" value="OsmC/Ohrsf"/>
</dbReference>
<dbReference type="KEGG" id="xcl:G4Z02_05675"/>
<accession>A0A7L7KRD3</accession>
<evidence type="ECO:0000313" key="1">
    <source>
        <dbReference type="EMBL" id="QMS85257.1"/>
    </source>
</evidence>
<protein>
    <submittedName>
        <fullName evidence="1">OsmC family protein</fullName>
    </submittedName>
</protein>
<name>A0A7L7KRD3_9MOLU</name>
<dbReference type="InterPro" id="IPR003718">
    <property type="entry name" value="OsmC/Ohr_fam"/>
</dbReference>
<dbReference type="InterPro" id="IPR052924">
    <property type="entry name" value="OsmC/Ohr_hydroprdx_reductase"/>
</dbReference>
<dbReference type="Pfam" id="PF02566">
    <property type="entry name" value="OsmC"/>
    <property type="match status" value="1"/>
</dbReference>
<dbReference type="Proteomes" id="UP000514720">
    <property type="component" value="Chromosome"/>
</dbReference>
<dbReference type="InterPro" id="IPR015946">
    <property type="entry name" value="KH_dom-like_a/b"/>
</dbReference>
<sequence>MLTTYKAKAIKSPEGLQVEAESRNFKISIDEPKSLGGMDTSMSPVEVLLCALGGCQAIVATAFAASHNVTFEDFFVEIEGDIDLDGFLGKADVRPGFQEVRYTMHFKTNEPREKMEKFVEFMERTCPVGDSIENEIRLVNAGIVII</sequence>
<organism evidence="1 2">
    <name type="scientific">Candidatus Xianfuyuplasma coldseepsis</name>
    <dbReference type="NCBI Taxonomy" id="2782163"/>
    <lineage>
        <taxon>Bacteria</taxon>
        <taxon>Bacillati</taxon>
        <taxon>Mycoplasmatota</taxon>
        <taxon>Mollicutes</taxon>
        <taxon>Candidatus Izemoplasmatales</taxon>
        <taxon>Candidatus Izemoplasmataceae</taxon>
        <taxon>Candidatus Xianfuyuplasma</taxon>
    </lineage>
</organism>